<reference evidence="1" key="1">
    <citation type="submission" date="2021-01" db="EMBL/GenBank/DDBJ databases">
        <title>Whole genome shotgun sequence of Actinoplanes cyaneus NBRC 14990.</title>
        <authorList>
            <person name="Komaki H."/>
            <person name="Tamura T."/>
        </authorList>
    </citation>
    <scope>NUCLEOTIDE SEQUENCE</scope>
    <source>
        <strain evidence="1">NBRC 14990</strain>
    </source>
</reference>
<dbReference type="Gene3D" id="3.30.70.1280">
    <property type="entry name" value="SP0830-like domains"/>
    <property type="match status" value="1"/>
</dbReference>
<dbReference type="EMBL" id="BOMH01000025">
    <property type="protein sequence ID" value="GID65445.1"/>
    <property type="molecule type" value="Genomic_DNA"/>
</dbReference>
<dbReference type="SUPFAM" id="SSF160379">
    <property type="entry name" value="SP0830-like"/>
    <property type="match status" value="1"/>
</dbReference>
<gene>
    <name evidence="1" type="ORF">Acy02nite_33260</name>
</gene>
<proteinExistence type="predicted"/>
<comment type="caution">
    <text evidence="1">The sequence shown here is derived from an EMBL/GenBank/DDBJ whole genome shotgun (WGS) entry which is preliminary data.</text>
</comment>
<sequence length="192" mass="20735">MGVVTTFLVLLRGINVGGKNKVPMAELRKCLEGLGFSGVSTFIASGNVILTSDRPAGETAARIEAALPKAFELDSELVKVLVLTHDQLRAVVDDRPEGFGDQPDKYHSDAIFLIGIDSAEVMPIFNPREGVDRVWPGDGVVYAERLSAQRTKSRLSVMMTSPLYKSMTVRSWNTTVKLLELLDAGAASADLG</sequence>
<dbReference type="AlphaFoldDB" id="A0A919IG70"/>
<name>A0A919IG70_9ACTN</name>
<dbReference type="PANTHER" id="PTHR36439">
    <property type="entry name" value="BLL4334 PROTEIN"/>
    <property type="match status" value="1"/>
</dbReference>
<evidence type="ECO:0000313" key="2">
    <source>
        <dbReference type="Proteomes" id="UP000619479"/>
    </source>
</evidence>
<dbReference type="PANTHER" id="PTHR36439:SF1">
    <property type="entry name" value="DUF1697 DOMAIN-CONTAINING PROTEIN"/>
    <property type="match status" value="1"/>
</dbReference>
<dbReference type="Pfam" id="PF08002">
    <property type="entry name" value="DUF1697"/>
    <property type="match status" value="1"/>
</dbReference>
<evidence type="ECO:0000313" key="1">
    <source>
        <dbReference type="EMBL" id="GID65445.1"/>
    </source>
</evidence>
<organism evidence="1 2">
    <name type="scientific">Actinoplanes cyaneus</name>
    <dbReference type="NCBI Taxonomy" id="52696"/>
    <lineage>
        <taxon>Bacteria</taxon>
        <taxon>Bacillati</taxon>
        <taxon>Actinomycetota</taxon>
        <taxon>Actinomycetes</taxon>
        <taxon>Micromonosporales</taxon>
        <taxon>Micromonosporaceae</taxon>
        <taxon>Actinoplanes</taxon>
    </lineage>
</organism>
<dbReference type="PIRSF" id="PIRSF008502">
    <property type="entry name" value="UCP008502"/>
    <property type="match status" value="1"/>
</dbReference>
<accession>A0A919IG70</accession>
<evidence type="ECO:0008006" key="3">
    <source>
        <dbReference type="Google" id="ProtNLM"/>
    </source>
</evidence>
<dbReference type="InterPro" id="IPR012545">
    <property type="entry name" value="DUF1697"/>
</dbReference>
<protein>
    <recommendedName>
        <fullName evidence="3">DUF1697 domain-containing protein</fullName>
    </recommendedName>
</protein>
<dbReference type="RefSeq" id="WP_203741499.1">
    <property type="nucleotide sequence ID" value="NZ_BAAAUC010000003.1"/>
</dbReference>
<dbReference type="Proteomes" id="UP000619479">
    <property type="component" value="Unassembled WGS sequence"/>
</dbReference>
<dbReference type="Gene3D" id="3.30.70.1260">
    <property type="entry name" value="bacterial protein sp0830 like"/>
    <property type="match status" value="1"/>
</dbReference>
<keyword evidence="2" id="KW-1185">Reference proteome</keyword>